<accession>A0A4U6TMS0</accession>
<evidence type="ECO:0000313" key="7">
    <source>
        <dbReference type="EMBL" id="TKW01849.1"/>
    </source>
</evidence>
<gene>
    <name evidence="7" type="ORF">SEVIR_8G206500v2</name>
</gene>
<dbReference type="Gene3D" id="1.20.5.4130">
    <property type="match status" value="1"/>
</dbReference>
<feature type="domain" description="Disease resistance N-terminal" evidence="6">
    <location>
        <begin position="20"/>
        <end position="95"/>
    </location>
</feature>
<name>A0A4U6TMS0_SETVI</name>
<comment type="similarity">
    <text evidence="1">Belongs to the disease resistance NB-LRR family.</text>
</comment>
<protein>
    <recommendedName>
        <fullName evidence="6">Disease resistance N-terminal domain-containing protein</fullName>
    </recommendedName>
</protein>
<evidence type="ECO:0000256" key="4">
    <source>
        <dbReference type="ARBA" id="ARBA00022741"/>
    </source>
</evidence>
<dbReference type="InterPro" id="IPR041118">
    <property type="entry name" value="Rx_N"/>
</dbReference>
<evidence type="ECO:0000256" key="1">
    <source>
        <dbReference type="ARBA" id="ARBA00008894"/>
    </source>
</evidence>
<organism evidence="7 8">
    <name type="scientific">Setaria viridis</name>
    <name type="common">Green bristlegrass</name>
    <name type="synonym">Setaria italica subsp. viridis</name>
    <dbReference type="NCBI Taxonomy" id="4556"/>
    <lineage>
        <taxon>Eukaryota</taxon>
        <taxon>Viridiplantae</taxon>
        <taxon>Streptophyta</taxon>
        <taxon>Embryophyta</taxon>
        <taxon>Tracheophyta</taxon>
        <taxon>Spermatophyta</taxon>
        <taxon>Magnoliopsida</taxon>
        <taxon>Liliopsida</taxon>
        <taxon>Poales</taxon>
        <taxon>Poaceae</taxon>
        <taxon>PACMAD clade</taxon>
        <taxon>Panicoideae</taxon>
        <taxon>Panicodae</taxon>
        <taxon>Paniceae</taxon>
        <taxon>Cenchrinae</taxon>
        <taxon>Setaria</taxon>
    </lineage>
</organism>
<keyword evidence="8" id="KW-1185">Reference proteome</keyword>
<keyword evidence="4" id="KW-0547">Nucleotide-binding</keyword>
<dbReference type="AlphaFoldDB" id="A0A4U6TMS0"/>
<reference evidence="7" key="1">
    <citation type="submission" date="2019-03" db="EMBL/GenBank/DDBJ databases">
        <title>WGS assembly of Setaria viridis.</title>
        <authorList>
            <person name="Huang P."/>
            <person name="Jenkins J."/>
            <person name="Grimwood J."/>
            <person name="Barry K."/>
            <person name="Healey A."/>
            <person name="Mamidi S."/>
            <person name="Sreedasyam A."/>
            <person name="Shu S."/>
            <person name="Feldman M."/>
            <person name="Wu J."/>
            <person name="Yu Y."/>
            <person name="Chen C."/>
            <person name="Johnson J."/>
            <person name="Rokhsar D."/>
            <person name="Baxter I."/>
            <person name="Schmutz J."/>
            <person name="Brutnell T."/>
            <person name="Kellogg E."/>
        </authorList>
    </citation>
    <scope>NUCLEOTIDE SEQUENCE [LARGE SCALE GENOMIC DNA]</scope>
</reference>
<sequence length="133" mass="14782">MVHAAVISLVSTVVGALLVAVITSASRRAVQECKEHKSVPEEVESLVEELRAVSAFLEEIEDGDAKALSKWKKLRDVAEEMKTCITDFKRLEAHRGRGLGGPEYHNIARTAKKLKARARGVIELENIYDRKSK</sequence>
<evidence type="ECO:0000256" key="5">
    <source>
        <dbReference type="ARBA" id="ARBA00022821"/>
    </source>
</evidence>
<dbReference type="GO" id="GO:0000166">
    <property type="term" value="F:nucleotide binding"/>
    <property type="evidence" value="ECO:0007669"/>
    <property type="project" value="UniProtKB-KW"/>
</dbReference>
<proteinExistence type="inferred from homology"/>
<evidence type="ECO:0000313" key="8">
    <source>
        <dbReference type="Proteomes" id="UP000298652"/>
    </source>
</evidence>
<dbReference type="EMBL" id="CM016559">
    <property type="protein sequence ID" value="TKW01849.1"/>
    <property type="molecule type" value="Genomic_DNA"/>
</dbReference>
<keyword evidence="2" id="KW-0433">Leucine-rich repeat</keyword>
<keyword evidence="5" id="KW-0611">Plant defense</keyword>
<dbReference type="Proteomes" id="UP000298652">
    <property type="component" value="Chromosome 8"/>
</dbReference>
<dbReference type="GO" id="GO:0006952">
    <property type="term" value="P:defense response"/>
    <property type="evidence" value="ECO:0007669"/>
    <property type="project" value="UniProtKB-KW"/>
</dbReference>
<evidence type="ECO:0000256" key="3">
    <source>
        <dbReference type="ARBA" id="ARBA00022737"/>
    </source>
</evidence>
<keyword evidence="3" id="KW-0677">Repeat</keyword>
<evidence type="ECO:0000259" key="6">
    <source>
        <dbReference type="Pfam" id="PF18052"/>
    </source>
</evidence>
<dbReference type="Gramene" id="TKW01849">
    <property type="protein sequence ID" value="TKW01849"/>
    <property type="gene ID" value="SEVIR_8G206500v2"/>
</dbReference>
<evidence type="ECO:0000256" key="2">
    <source>
        <dbReference type="ARBA" id="ARBA00022614"/>
    </source>
</evidence>
<dbReference type="Pfam" id="PF18052">
    <property type="entry name" value="Rx_N"/>
    <property type="match status" value="1"/>
</dbReference>